<feature type="domain" description="Glycosyltransferase subfamily 4-like N-terminal" evidence="2">
    <location>
        <begin position="13"/>
        <end position="189"/>
    </location>
</feature>
<dbReference type="SUPFAM" id="SSF53756">
    <property type="entry name" value="UDP-Glycosyltransferase/glycogen phosphorylase"/>
    <property type="match status" value="1"/>
</dbReference>
<dbReference type="PANTHER" id="PTHR45947:SF3">
    <property type="entry name" value="SULFOQUINOVOSYL TRANSFERASE SQD2"/>
    <property type="match status" value="1"/>
</dbReference>
<dbReference type="EMBL" id="FNLO01000012">
    <property type="protein sequence ID" value="SDV50561.1"/>
    <property type="molecule type" value="Genomic_DNA"/>
</dbReference>
<dbReference type="Pfam" id="PF13439">
    <property type="entry name" value="Glyco_transf_4"/>
    <property type="match status" value="1"/>
</dbReference>
<proteinExistence type="predicted"/>
<dbReference type="STRING" id="1770053.SAMN05216551_11286"/>
<dbReference type="GO" id="GO:0016757">
    <property type="term" value="F:glycosyltransferase activity"/>
    <property type="evidence" value="ECO:0007669"/>
    <property type="project" value="InterPro"/>
</dbReference>
<evidence type="ECO:0000313" key="3">
    <source>
        <dbReference type="EMBL" id="SDV50561.1"/>
    </source>
</evidence>
<dbReference type="Proteomes" id="UP000243719">
    <property type="component" value="Unassembled WGS sequence"/>
</dbReference>
<dbReference type="Gene3D" id="3.40.50.2000">
    <property type="entry name" value="Glycogen Phosphorylase B"/>
    <property type="match status" value="2"/>
</dbReference>
<sequence>MKVAIVHDWLVTYGGAERVLEQMVECFPEADLFSLIDFLPDRDFIKGKHAKTSFIQRLPMAKSRYRGYLMLFPMAIEQLDLSAYDLVISSSYAVAKGVLTGPDQLHVSYVHSPIRYAWDMQNQYLKESKLESGVKSILARSILHYIRMWDTRTADGVDQFLSNSAFIGRRIAKVYHRESTVVYPPVDLDGFSVMENKDDFYVTVSRMVSYKRMDLIVQAFNATPWRSLVVIGDGPEMARLKAMAGPNIVLLGHQPFEVLRDHLQRARAFVFAAEEDFGISVVEAQACGTPVIAYGKGGALETVRGEDQECPTGVFFGEQTEASLQGALARFERQATRFTAGNCRANAERFSKAQFRQSFMTAVTRAIAAKADSRCGVIDSRVDGRSASSDVVHELPREAPETALVS</sequence>
<organism evidence="3 4">
    <name type="scientific">Chitinasiproducens palmae</name>
    <dbReference type="NCBI Taxonomy" id="1770053"/>
    <lineage>
        <taxon>Bacteria</taxon>
        <taxon>Pseudomonadati</taxon>
        <taxon>Pseudomonadota</taxon>
        <taxon>Betaproteobacteria</taxon>
        <taxon>Burkholderiales</taxon>
        <taxon>Burkholderiaceae</taxon>
        <taxon>Chitinasiproducens</taxon>
    </lineage>
</organism>
<feature type="domain" description="Glycosyl transferase family 1" evidence="1">
    <location>
        <begin position="196"/>
        <end position="335"/>
    </location>
</feature>
<protein>
    <submittedName>
        <fullName evidence="3">Glycosyltransferase involved in cell wall bisynthesis</fullName>
    </submittedName>
</protein>
<dbReference type="CDD" id="cd03804">
    <property type="entry name" value="GT4_WbaZ-like"/>
    <property type="match status" value="1"/>
</dbReference>
<dbReference type="InterPro" id="IPR001296">
    <property type="entry name" value="Glyco_trans_1"/>
</dbReference>
<evidence type="ECO:0000259" key="1">
    <source>
        <dbReference type="Pfam" id="PF00534"/>
    </source>
</evidence>
<keyword evidence="4" id="KW-1185">Reference proteome</keyword>
<keyword evidence="3" id="KW-0808">Transferase</keyword>
<dbReference type="InterPro" id="IPR028098">
    <property type="entry name" value="Glyco_trans_4-like_N"/>
</dbReference>
<dbReference type="AlphaFoldDB" id="A0A1H2PUU2"/>
<evidence type="ECO:0000259" key="2">
    <source>
        <dbReference type="Pfam" id="PF13439"/>
    </source>
</evidence>
<accession>A0A1H2PUU2</accession>
<dbReference type="Pfam" id="PF00534">
    <property type="entry name" value="Glycos_transf_1"/>
    <property type="match status" value="1"/>
</dbReference>
<name>A0A1H2PUU2_9BURK</name>
<dbReference type="InterPro" id="IPR050194">
    <property type="entry name" value="Glycosyltransferase_grp1"/>
</dbReference>
<gene>
    <name evidence="3" type="ORF">SAMN05216551_11286</name>
</gene>
<evidence type="ECO:0000313" key="4">
    <source>
        <dbReference type="Proteomes" id="UP000243719"/>
    </source>
</evidence>
<dbReference type="OrthoDB" id="9801609at2"/>
<dbReference type="PANTHER" id="PTHR45947">
    <property type="entry name" value="SULFOQUINOVOSYL TRANSFERASE SQD2"/>
    <property type="match status" value="1"/>
</dbReference>
<reference evidence="4" key="1">
    <citation type="submission" date="2016-09" db="EMBL/GenBank/DDBJ databases">
        <authorList>
            <person name="Varghese N."/>
            <person name="Submissions S."/>
        </authorList>
    </citation>
    <scope>NUCLEOTIDE SEQUENCE [LARGE SCALE GENOMIC DNA]</scope>
    <source>
        <strain evidence="4">JS23</strain>
    </source>
</reference>